<dbReference type="AlphaFoldDB" id="A0A8J5S1M1"/>
<evidence type="ECO:0000313" key="2">
    <source>
        <dbReference type="Proteomes" id="UP000729402"/>
    </source>
</evidence>
<protein>
    <submittedName>
        <fullName evidence="1">Uncharacterized protein</fullName>
    </submittedName>
</protein>
<proteinExistence type="predicted"/>
<organism evidence="1 2">
    <name type="scientific">Zizania palustris</name>
    <name type="common">Northern wild rice</name>
    <dbReference type="NCBI Taxonomy" id="103762"/>
    <lineage>
        <taxon>Eukaryota</taxon>
        <taxon>Viridiplantae</taxon>
        <taxon>Streptophyta</taxon>
        <taxon>Embryophyta</taxon>
        <taxon>Tracheophyta</taxon>
        <taxon>Spermatophyta</taxon>
        <taxon>Magnoliopsida</taxon>
        <taxon>Liliopsida</taxon>
        <taxon>Poales</taxon>
        <taxon>Poaceae</taxon>
        <taxon>BOP clade</taxon>
        <taxon>Oryzoideae</taxon>
        <taxon>Oryzeae</taxon>
        <taxon>Zizaniinae</taxon>
        <taxon>Zizania</taxon>
    </lineage>
</organism>
<accession>A0A8J5S1M1</accession>
<dbReference type="Proteomes" id="UP000729402">
    <property type="component" value="Unassembled WGS sequence"/>
</dbReference>
<reference evidence="1" key="1">
    <citation type="journal article" date="2021" name="bioRxiv">
        <title>Whole Genome Assembly and Annotation of Northern Wild Rice, Zizania palustris L., Supports a Whole Genome Duplication in the Zizania Genus.</title>
        <authorList>
            <person name="Haas M."/>
            <person name="Kono T."/>
            <person name="Macchietto M."/>
            <person name="Millas R."/>
            <person name="McGilp L."/>
            <person name="Shao M."/>
            <person name="Duquette J."/>
            <person name="Hirsch C.N."/>
            <person name="Kimball J."/>
        </authorList>
    </citation>
    <scope>NUCLEOTIDE SEQUENCE</scope>
    <source>
        <tissue evidence="1">Fresh leaf tissue</tissue>
    </source>
</reference>
<comment type="caution">
    <text evidence="1">The sequence shown here is derived from an EMBL/GenBank/DDBJ whole genome shotgun (WGS) entry which is preliminary data.</text>
</comment>
<name>A0A8J5S1M1_ZIZPA</name>
<evidence type="ECO:0000313" key="1">
    <source>
        <dbReference type="EMBL" id="KAG8065636.1"/>
    </source>
</evidence>
<reference evidence="1" key="2">
    <citation type="submission" date="2021-02" db="EMBL/GenBank/DDBJ databases">
        <authorList>
            <person name="Kimball J.A."/>
            <person name="Haas M.W."/>
            <person name="Macchietto M."/>
            <person name="Kono T."/>
            <person name="Duquette J."/>
            <person name="Shao M."/>
        </authorList>
    </citation>
    <scope>NUCLEOTIDE SEQUENCE</scope>
    <source>
        <tissue evidence="1">Fresh leaf tissue</tissue>
    </source>
</reference>
<keyword evidence="2" id="KW-1185">Reference proteome</keyword>
<gene>
    <name evidence="1" type="ORF">GUJ93_ZPchr0004g38621</name>
</gene>
<dbReference type="EMBL" id="JAAALK010000285">
    <property type="protein sequence ID" value="KAG8065636.1"/>
    <property type="molecule type" value="Genomic_DNA"/>
</dbReference>
<sequence length="72" mass="7392">MESRSASTLAGEALSGEVEHEGADLALGCLALISLEIAASLSGLRPTSMRCSPVAAKQERHRAVDTIGGARD</sequence>